<dbReference type="Gene3D" id="3.60.110.10">
    <property type="entry name" value="Carbon-nitrogen hydrolase"/>
    <property type="match status" value="1"/>
</dbReference>
<dbReference type="PANTHER" id="PTHR38686:SF1">
    <property type="entry name" value="APOLIPOPROTEIN N-ACYLTRANSFERASE"/>
    <property type="match status" value="1"/>
</dbReference>
<evidence type="ECO:0000259" key="10">
    <source>
        <dbReference type="PROSITE" id="PS50263"/>
    </source>
</evidence>
<dbReference type="AlphaFoldDB" id="A0A5M4B2M6"/>
<dbReference type="GO" id="GO:0016410">
    <property type="term" value="F:N-acyltransferase activity"/>
    <property type="evidence" value="ECO:0007669"/>
    <property type="project" value="InterPro"/>
</dbReference>
<feature type="transmembrane region" description="Helical" evidence="9">
    <location>
        <begin position="12"/>
        <end position="42"/>
    </location>
</feature>
<dbReference type="RefSeq" id="WP_027585710.1">
    <property type="nucleotide sequence ID" value="NZ_BLAX01000001.1"/>
</dbReference>
<evidence type="ECO:0000313" key="11">
    <source>
        <dbReference type="EMBL" id="GET34334.1"/>
    </source>
</evidence>
<dbReference type="Pfam" id="PF00795">
    <property type="entry name" value="CN_hydrolase"/>
    <property type="match status" value="1"/>
</dbReference>
<comment type="subcellular location">
    <subcellularLocation>
        <location evidence="1">Cell membrane</location>
        <topology evidence="1">Multi-pass membrane protein</topology>
    </subcellularLocation>
</comment>
<feature type="domain" description="CN hydrolase" evidence="10">
    <location>
        <begin position="234"/>
        <end position="462"/>
    </location>
</feature>
<evidence type="ECO:0000256" key="1">
    <source>
        <dbReference type="ARBA" id="ARBA00004651"/>
    </source>
</evidence>
<dbReference type="Pfam" id="PF20154">
    <property type="entry name" value="LNT_N"/>
    <property type="match status" value="1"/>
</dbReference>
<evidence type="ECO:0000256" key="8">
    <source>
        <dbReference type="ARBA" id="ARBA00023315"/>
    </source>
</evidence>
<keyword evidence="5 9" id="KW-0812">Transmembrane</keyword>
<sequence>MKSNSLTKDFLLLLAGFTGMIGFGLNWHMAIAAWLTPLFLLAFIRSTKVWGFLLFFLSSVVAGSISRTCFVMNGMLSEHIANGLFFGVGYTVPYLIDRLLYRKQRGFYTTLIFPAAFVAIEYLVALILGTWGSVAHTQYNLLPFMQIISVTGLFGLTFLVSWFGAVINWVFENREHQVVIRRGMWIYAIVFLLVFLFGDIRLSFFSPQAETVKVAAITGDTDIQKVMKDESETFQQYKKQGNFDIPDRIFSNNQHIENMLDRTRQATNAGAKIIAWNEISLILNRHQVESLLSQVKSIALARKVYILTAFLEQSSPSSAKPFNNKSVLIQPDGQVGWEYLKSALHPTAEAPIINPGNFRIPTVITQYGRLGNVICYDMEFPRFIRQAGKQNVDIMLVPSFDWPGITPLHAEMASFEAIQNGFSLLRPNGQGLSAAFDYQGRVLAQMNTLTTDSKIMYADLPIKSATTISPVVGDLLVFLSVLYLFFILGTTVSKRRKKTKI</sequence>
<evidence type="ECO:0000256" key="3">
    <source>
        <dbReference type="ARBA" id="ARBA00022475"/>
    </source>
</evidence>
<evidence type="ECO:0000256" key="5">
    <source>
        <dbReference type="ARBA" id="ARBA00022692"/>
    </source>
</evidence>
<evidence type="ECO:0000313" key="12">
    <source>
        <dbReference type="Proteomes" id="UP000391834"/>
    </source>
</evidence>
<keyword evidence="6 9" id="KW-1133">Transmembrane helix</keyword>
<evidence type="ECO:0000256" key="6">
    <source>
        <dbReference type="ARBA" id="ARBA00022989"/>
    </source>
</evidence>
<dbReference type="SUPFAM" id="SSF56317">
    <property type="entry name" value="Carbon-nitrogen hydrolase"/>
    <property type="match status" value="1"/>
</dbReference>
<protein>
    <submittedName>
        <fullName evidence="11">Apolipoprotein N-acyltransferase</fullName>
    </submittedName>
</protein>
<comment type="caution">
    <text evidence="11">The sequence shown here is derived from an EMBL/GenBank/DDBJ whole genome shotgun (WGS) entry which is preliminary data.</text>
</comment>
<organism evidence="11 12">
    <name type="scientific">Prolixibacter bellariivorans</name>
    <dbReference type="NCBI Taxonomy" id="314319"/>
    <lineage>
        <taxon>Bacteria</taxon>
        <taxon>Pseudomonadati</taxon>
        <taxon>Bacteroidota</taxon>
        <taxon>Bacteroidia</taxon>
        <taxon>Marinilabiliales</taxon>
        <taxon>Prolixibacteraceae</taxon>
        <taxon>Prolixibacter</taxon>
    </lineage>
</organism>
<reference evidence="11 12" key="1">
    <citation type="submission" date="2019-10" db="EMBL/GenBank/DDBJ databases">
        <title>Prolixibacter strains distinguished by the presence of nitrate reductase genes were adept at nitrate-dependent anaerobic corrosion of metallic iron and carbon steel.</title>
        <authorList>
            <person name="Iino T."/>
            <person name="Shono N."/>
            <person name="Ito K."/>
            <person name="Nakamura R."/>
            <person name="Sueoka K."/>
            <person name="Harayama S."/>
            <person name="Ohkuma M."/>
        </authorList>
    </citation>
    <scope>NUCLEOTIDE SEQUENCE [LARGE SCALE GENOMIC DNA]</scope>
    <source>
        <strain evidence="11 12">JCM 13498</strain>
    </source>
</reference>
<dbReference type="OrthoDB" id="9811121at2"/>
<feature type="transmembrane region" description="Helical" evidence="9">
    <location>
        <begin position="144"/>
        <end position="171"/>
    </location>
</feature>
<dbReference type="EMBL" id="BLAX01000001">
    <property type="protein sequence ID" value="GET34334.1"/>
    <property type="molecule type" value="Genomic_DNA"/>
</dbReference>
<keyword evidence="3" id="KW-1003">Cell membrane</keyword>
<dbReference type="InterPro" id="IPR003010">
    <property type="entry name" value="C-N_Hydrolase"/>
</dbReference>
<dbReference type="Proteomes" id="UP000391834">
    <property type="component" value="Unassembled WGS sequence"/>
</dbReference>
<gene>
    <name evidence="11" type="primary">lnt_1</name>
    <name evidence="11" type="ORF">PbJCM13498_31970</name>
</gene>
<dbReference type="GO" id="GO:0005886">
    <property type="term" value="C:plasma membrane"/>
    <property type="evidence" value="ECO:0007669"/>
    <property type="project" value="UniProtKB-SubCell"/>
</dbReference>
<dbReference type="InterPro" id="IPR036526">
    <property type="entry name" value="C-N_Hydrolase_sf"/>
</dbReference>
<evidence type="ECO:0000256" key="7">
    <source>
        <dbReference type="ARBA" id="ARBA00023136"/>
    </source>
</evidence>
<dbReference type="InterPro" id="IPR004563">
    <property type="entry name" value="Apolipo_AcylTrfase"/>
</dbReference>
<dbReference type="InterPro" id="IPR045378">
    <property type="entry name" value="LNT_N"/>
</dbReference>
<keyword evidence="11" id="KW-0449">Lipoprotein</keyword>
<dbReference type="PANTHER" id="PTHR38686">
    <property type="entry name" value="APOLIPOPROTEIN N-ACYLTRANSFERASE"/>
    <property type="match status" value="1"/>
</dbReference>
<feature type="transmembrane region" description="Helical" evidence="9">
    <location>
        <begin position="108"/>
        <end position="132"/>
    </location>
</feature>
<keyword evidence="4 11" id="KW-0808">Transferase</keyword>
<keyword evidence="8 11" id="KW-0012">Acyltransferase</keyword>
<feature type="transmembrane region" description="Helical" evidence="9">
    <location>
        <begin position="183"/>
        <end position="204"/>
    </location>
</feature>
<proteinExistence type="inferred from homology"/>
<dbReference type="CDD" id="cd07197">
    <property type="entry name" value="nitrilase"/>
    <property type="match status" value="1"/>
</dbReference>
<evidence type="ECO:0000256" key="9">
    <source>
        <dbReference type="SAM" id="Phobius"/>
    </source>
</evidence>
<keyword evidence="12" id="KW-1185">Reference proteome</keyword>
<comment type="similarity">
    <text evidence="2">Belongs to the CN hydrolase family. Apolipoprotein N-acyltransferase subfamily.</text>
</comment>
<dbReference type="GO" id="GO:0042158">
    <property type="term" value="P:lipoprotein biosynthetic process"/>
    <property type="evidence" value="ECO:0007669"/>
    <property type="project" value="InterPro"/>
</dbReference>
<name>A0A5M4B2M6_9BACT</name>
<keyword evidence="7 9" id="KW-0472">Membrane</keyword>
<feature type="transmembrane region" description="Helical" evidence="9">
    <location>
        <begin position="49"/>
        <end position="73"/>
    </location>
</feature>
<accession>A0A5M4B2M6</accession>
<feature type="transmembrane region" description="Helical" evidence="9">
    <location>
        <begin position="471"/>
        <end position="492"/>
    </location>
</feature>
<evidence type="ECO:0000256" key="2">
    <source>
        <dbReference type="ARBA" id="ARBA00010065"/>
    </source>
</evidence>
<evidence type="ECO:0000256" key="4">
    <source>
        <dbReference type="ARBA" id="ARBA00022679"/>
    </source>
</evidence>
<dbReference type="PROSITE" id="PS50263">
    <property type="entry name" value="CN_HYDROLASE"/>
    <property type="match status" value="1"/>
</dbReference>